<keyword evidence="2" id="KW-1185">Reference proteome</keyword>
<protein>
    <submittedName>
        <fullName evidence="1">Glutaredoxin-like domain</fullName>
    </submittedName>
</protein>
<dbReference type="InterPro" id="IPR008554">
    <property type="entry name" value="Glutaredoxin-like"/>
</dbReference>
<evidence type="ECO:0000313" key="2">
    <source>
        <dbReference type="Proteomes" id="UP000199371"/>
    </source>
</evidence>
<gene>
    <name evidence="1" type="ORF">SAMN05660691_02028</name>
</gene>
<dbReference type="AlphaFoldDB" id="A0A1H6LM02"/>
<dbReference type="SUPFAM" id="SSF52833">
    <property type="entry name" value="Thioredoxin-like"/>
    <property type="match status" value="1"/>
</dbReference>
<dbReference type="EMBL" id="FNXF01000006">
    <property type="protein sequence ID" value="SEH89607.1"/>
    <property type="molecule type" value="Genomic_DNA"/>
</dbReference>
<evidence type="ECO:0000313" key="1">
    <source>
        <dbReference type="EMBL" id="SEH89607.1"/>
    </source>
</evidence>
<proteinExistence type="predicted"/>
<dbReference type="RefSeq" id="WP_245728312.1">
    <property type="nucleotide sequence ID" value="NZ_FNXF01000006.1"/>
</dbReference>
<name>A0A1H6LM02_9GAMM</name>
<accession>A0A1H6LM02</accession>
<dbReference type="InterPro" id="IPR036249">
    <property type="entry name" value="Thioredoxin-like_sf"/>
</dbReference>
<dbReference type="STRING" id="173990.SAMN05660691_02028"/>
<reference evidence="2" key="1">
    <citation type="submission" date="2016-10" db="EMBL/GenBank/DDBJ databases">
        <authorList>
            <person name="Varghese N."/>
            <person name="Submissions S."/>
        </authorList>
    </citation>
    <scope>NUCLEOTIDE SEQUENCE [LARGE SCALE GENOMIC DNA]</scope>
    <source>
        <strain evidence="2">DSM 17616</strain>
    </source>
</reference>
<dbReference type="Proteomes" id="UP000199371">
    <property type="component" value="Unassembled WGS sequence"/>
</dbReference>
<dbReference type="Gene3D" id="3.40.30.10">
    <property type="entry name" value="Glutaredoxin"/>
    <property type="match status" value="1"/>
</dbReference>
<dbReference type="Pfam" id="PF05768">
    <property type="entry name" value="Glrx-like"/>
    <property type="match status" value="1"/>
</dbReference>
<sequence length="81" mass="9260">MNSMHPALTLYSTWGCHLCDEAEQLLLQAGLAGRFKVTDIVDDEQAFARYRLMIPVLCRGDNELCWPFDADQLATWLKDVQ</sequence>
<organism evidence="1 2">
    <name type="scientific">Rheinheimera pacifica</name>
    <dbReference type="NCBI Taxonomy" id="173990"/>
    <lineage>
        <taxon>Bacteria</taxon>
        <taxon>Pseudomonadati</taxon>
        <taxon>Pseudomonadota</taxon>
        <taxon>Gammaproteobacteria</taxon>
        <taxon>Chromatiales</taxon>
        <taxon>Chromatiaceae</taxon>
        <taxon>Rheinheimera</taxon>
    </lineage>
</organism>